<organism evidence="2 3">
    <name type="scientific">Dreissena polymorpha</name>
    <name type="common">Zebra mussel</name>
    <name type="synonym">Mytilus polymorpha</name>
    <dbReference type="NCBI Taxonomy" id="45954"/>
    <lineage>
        <taxon>Eukaryota</taxon>
        <taxon>Metazoa</taxon>
        <taxon>Spiralia</taxon>
        <taxon>Lophotrochozoa</taxon>
        <taxon>Mollusca</taxon>
        <taxon>Bivalvia</taxon>
        <taxon>Autobranchia</taxon>
        <taxon>Heteroconchia</taxon>
        <taxon>Euheterodonta</taxon>
        <taxon>Imparidentia</taxon>
        <taxon>Neoheterodontei</taxon>
        <taxon>Myida</taxon>
        <taxon>Dreissenoidea</taxon>
        <taxon>Dreissenidae</taxon>
        <taxon>Dreissena</taxon>
    </lineage>
</organism>
<name>A0A9D4C0E6_DREPO</name>
<feature type="compositionally biased region" description="Basic and acidic residues" evidence="1">
    <location>
        <begin position="160"/>
        <end position="186"/>
    </location>
</feature>
<evidence type="ECO:0000313" key="3">
    <source>
        <dbReference type="Proteomes" id="UP000828390"/>
    </source>
</evidence>
<accession>A0A9D4C0E6</accession>
<keyword evidence="3" id="KW-1185">Reference proteome</keyword>
<reference evidence="2" key="2">
    <citation type="submission" date="2020-11" db="EMBL/GenBank/DDBJ databases">
        <authorList>
            <person name="McCartney M.A."/>
            <person name="Auch B."/>
            <person name="Kono T."/>
            <person name="Mallez S."/>
            <person name="Becker A."/>
            <person name="Gohl D.M."/>
            <person name="Silverstein K.A.T."/>
            <person name="Koren S."/>
            <person name="Bechman K.B."/>
            <person name="Herman A."/>
            <person name="Abrahante J.E."/>
            <person name="Garbe J."/>
        </authorList>
    </citation>
    <scope>NUCLEOTIDE SEQUENCE</scope>
    <source>
        <strain evidence="2">Duluth1</strain>
        <tissue evidence="2">Whole animal</tissue>
    </source>
</reference>
<reference evidence="2" key="1">
    <citation type="journal article" date="2019" name="bioRxiv">
        <title>The Genome of the Zebra Mussel, Dreissena polymorpha: A Resource for Invasive Species Research.</title>
        <authorList>
            <person name="McCartney M.A."/>
            <person name="Auch B."/>
            <person name="Kono T."/>
            <person name="Mallez S."/>
            <person name="Zhang Y."/>
            <person name="Obille A."/>
            <person name="Becker A."/>
            <person name="Abrahante J.E."/>
            <person name="Garbe J."/>
            <person name="Badalamenti J.P."/>
            <person name="Herman A."/>
            <person name="Mangelson H."/>
            <person name="Liachko I."/>
            <person name="Sullivan S."/>
            <person name="Sone E.D."/>
            <person name="Koren S."/>
            <person name="Silverstein K.A.T."/>
            <person name="Beckman K.B."/>
            <person name="Gohl D.M."/>
        </authorList>
    </citation>
    <scope>NUCLEOTIDE SEQUENCE</scope>
    <source>
        <strain evidence="2">Duluth1</strain>
        <tissue evidence="2">Whole animal</tissue>
    </source>
</reference>
<feature type="region of interest" description="Disordered" evidence="1">
    <location>
        <begin position="156"/>
        <end position="186"/>
    </location>
</feature>
<dbReference type="EMBL" id="JAIWYP010000013">
    <property type="protein sequence ID" value="KAH3714986.1"/>
    <property type="molecule type" value="Genomic_DNA"/>
</dbReference>
<evidence type="ECO:0000313" key="2">
    <source>
        <dbReference type="EMBL" id="KAH3714986.1"/>
    </source>
</evidence>
<evidence type="ECO:0000256" key="1">
    <source>
        <dbReference type="SAM" id="MobiDB-lite"/>
    </source>
</evidence>
<sequence length="186" mass="21413">MQYLHPLFKDHKMGSTAISSIAKKLPHVINEEQLPTLKHEWFDYSTSEITAEWSKDENGNNVRIDHYWNKVTELKSKSGLLKYPVMMQVIKSALTISHGNADVERSLSDNKNTVTPERASLGMETINGLRLAKDQVSRVKGVHHIQISNKRVSMARKAKGMYEERVRKEKEESERKERALQEKKGK</sequence>
<proteinExistence type="predicted"/>
<comment type="caution">
    <text evidence="2">The sequence shown here is derived from an EMBL/GenBank/DDBJ whole genome shotgun (WGS) entry which is preliminary data.</text>
</comment>
<gene>
    <name evidence="2" type="ORF">DPMN_057689</name>
</gene>
<dbReference type="Proteomes" id="UP000828390">
    <property type="component" value="Unassembled WGS sequence"/>
</dbReference>
<dbReference type="AlphaFoldDB" id="A0A9D4C0E6"/>
<protein>
    <submittedName>
        <fullName evidence="2">Uncharacterized protein</fullName>
    </submittedName>
</protein>